<proteinExistence type="predicted"/>
<comment type="function">
    <text evidence="4">May be involved in photoreceptor outer segment disk morphogenesis.</text>
</comment>
<dbReference type="AlphaFoldDB" id="A0A6B0UZV7"/>
<dbReference type="GO" id="GO:0001917">
    <property type="term" value="C:photoreceptor inner segment"/>
    <property type="evidence" value="ECO:0007669"/>
    <property type="project" value="UniProtKB-SubCell"/>
</dbReference>
<dbReference type="PANTHER" id="PTHR33958:SF1">
    <property type="entry name" value="CILIA- AND FLAGELLA-ASSOCIATED PROTEIN 418"/>
    <property type="match status" value="1"/>
</dbReference>
<evidence type="ECO:0000256" key="3">
    <source>
        <dbReference type="ARBA" id="ARBA00022490"/>
    </source>
</evidence>
<dbReference type="PANTHER" id="PTHR33958">
    <property type="entry name" value="PROTEIN C8ORF37"/>
    <property type="match status" value="1"/>
</dbReference>
<dbReference type="Pfam" id="PF14996">
    <property type="entry name" value="RMP"/>
    <property type="match status" value="1"/>
</dbReference>
<sequence>MDDLDVLLDDVESKYCAARKLPPIPALSHPRPPSSPNSLNEAIDEICSISDTEAQEPAAGTHKAAAHKAAASSERARQCYEVHLGGTETTRGLSTSVSKRACDRLHCFQCDFEVCIFDGFAWNEATDYLFLRNNVPDLERLRPQLARQPGTAVTTISVSPLLHRQAHYLGCHDLSFWMLLNAYFHTR</sequence>
<dbReference type="GO" id="GO:0005829">
    <property type="term" value="C:cytosol"/>
    <property type="evidence" value="ECO:0007669"/>
    <property type="project" value="TreeGrafter"/>
</dbReference>
<name>A0A6B0UZV7_IXORI</name>
<evidence type="ECO:0000256" key="4">
    <source>
        <dbReference type="ARBA" id="ARBA00024819"/>
    </source>
</evidence>
<evidence type="ECO:0000256" key="2">
    <source>
        <dbReference type="ARBA" id="ARBA00004496"/>
    </source>
</evidence>
<dbReference type="EMBL" id="GIFC01013387">
    <property type="protein sequence ID" value="MXU95470.1"/>
    <property type="molecule type" value="Transcribed_RNA"/>
</dbReference>
<evidence type="ECO:0000256" key="1">
    <source>
        <dbReference type="ARBA" id="ARBA00004437"/>
    </source>
</evidence>
<organism evidence="6">
    <name type="scientific">Ixodes ricinus</name>
    <name type="common">Common tick</name>
    <name type="synonym">Acarus ricinus</name>
    <dbReference type="NCBI Taxonomy" id="34613"/>
    <lineage>
        <taxon>Eukaryota</taxon>
        <taxon>Metazoa</taxon>
        <taxon>Ecdysozoa</taxon>
        <taxon>Arthropoda</taxon>
        <taxon>Chelicerata</taxon>
        <taxon>Arachnida</taxon>
        <taxon>Acari</taxon>
        <taxon>Parasitiformes</taxon>
        <taxon>Ixodida</taxon>
        <taxon>Ixodoidea</taxon>
        <taxon>Ixodidae</taxon>
        <taxon>Ixodinae</taxon>
        <taxon>Ixodes</taxon>
    </lineage>
</organism>
<reference evidence="6" key="1">
    <citation type="submission" date="2019-12" db="EMBL/GenBank/DDBJ databases">
        <title>An insight into the sialome of adult female Ixodes ricinus ticks feeding for 6 days.</title>
        <authorList>
            <person name="Perner J."/>
            <person name="Ribeiro J.M.C."/>
        </authorList>
    </citation>
    <scope>NUCLEOTIDE SEQUENCE</scope>
    <source>
        <strain evidence="6">Semi-engorged</strain>
        <tissue evidence="6">Salivary glands</tissue>
    </source>
</reference>
<accession>A0A6B0UZV7</accession>
<comment type="subcellular location">
    <subcellularLocation>
        <location evidence="2">Cytoplasm</location>
    </subcellularLocation>
    <subcellularLocation>
        <location evidence="1">Photoreceptor inner segment</location>
    </subcellularLocation>
</comment>
<dbReference type="InterPro" id="IPR029239">
    <property type="entry name" value="CFAP418"/>
</dbReference>
<evidence type="ECO:0000256" key="5">
    <source>
        <dbReference type="ARBA" id="ARBA00026215"/>
    </source>
</evidence>
<protein>
    <recommendedName>
        <fullName evidence="5">Cilia- and flagella-associated protein 418</fullName>
    </recommendedName>
</protein>
<evidence type="ECO:0000313" key="6">
    <source>
        <dbReference type="EMBL" id="MXU95470.1"/>
    </source>
</evidence>
<keyword evidence="3" id="KW-0963">Cytoplasm</keyword>